<dbReference type="Pfam" id="PF07681">
    <property type="entry name" value="DoxX"/>
    <property type="match status" value="1"/>
</dbReference>
<comment type="subcellular location">
    <subcellularLocation>
        <location evidence="1">Cell membrane</location>
        <topology evidence="1">Multi-pass membrane protein</topology>
    </subcellularLocation>
</comment>
<evidence type="ECO:0000256" key="5">
    <source>
        <dbReference type="ARBA" id="ARBA00022989"/>
    </source>
</evidence>
<sequence>MRLFQKLTAPAILPHWTQDAVLTLPRLVCGYFMAFNFGAQKFGMPWSDPDLNLGLFEVAFWFPNDVAQFGGPFALFPAFFAWMGGFSEAVGGLLLLAGLQTRVASLLICITMLVAAFCQQLQSGYWNMLPALGFAFITLYTMVLGSGRFGLDYLITKKIKK</sequence>
<dbReference type="AlphaFoldDB" id="A0A2S1R177"/>
<feature type="transmembrane region" description="Helical" evidence="7">
    <location>
        <begin position="103"/>
        <end position="122"/>
    </location>
</feature>
<evidence type="ECO:0000256" key="4">
    <source>
        <dbReference type="ARBA" id="ARBA00022692"/>
    </source>
</evidence>
<feature type="transmembrane region" description="Helical" evidence="7">
    <location>
        <begin position="128"/>
        <end position="151"/>
    </location>
</feature>
<dbReference type="KEGG" id="falb:HYN59_15325"/>
<keyword evidence="3" id="KW-1003">Cell membrane</keyword>
<evidence type="ECO:0000256" key="2">
    <source>
        <dbReference type="ARBA" id="ARBA00006679"/>
    </source>
</evidence>
<evidence type="ECO:0000313" key="9">
    <source>
        <dbReference type="Proteomes" id="UP000244929"/>
    </source>
</evidence>
<gene>
    <name evidence="8" type="ORF">HYN59_15325</name>
</gene>
<accession>A0A2S1R177</accession>
<dbReference type="EMBL" id="CP029186">
    <property type="protein sequence ID" value="AWH86395.1"/>
    <property type="molecule type" value="Genomic_DNA"/>
</dbReference>
<dbReference type="GO" id="GO:0005886">
    <property type="term" value="C:plasma membrane"/>
    <property type="evidence" value="ECO:0007669"/>
    <property type="project" value="UniProtKB-SubCell"/>
</dbReference>
<evidence type="ECO:0000256" key="1">
    <source>
        <dbReference type="ARBA" id="ARBA00004651"/>
    </source>
</evidence>
<keyword evidence="6 7" id="KW-0472">Membrane</keyword>
<feature type="transmembrane region" description="Helical" evidence="7">
    <location>
        <begin position="20"/>
        <end position="39"/>
    </location>
</feature>
<dbReference type="RefSeq" id="WP_108779118.1">
    <property type="nucleotide sequence ID" value="NZ_CP029186.1"/>
</dbReference>
<evidence type="ECO:0000256" key="6">
    <source>
        <dbReference type="ARBA" id="ARBA00023136"/>
    </source>
</evidence>
<feature type="transmembrane region" description="Helical" evidence="7">
    <location>
        <begin position="73"/>
        <end position="96"/>
    </location>
</feature>
<dbReference type="Proteomes" id="UP000244929">
    <property type="component" value="Chromosome"/>
</dbReference>
<evidence type="ECO:0000256" key="3">
    <source>
        <dbReference type="ARBA" id="ARBA00022475"/>
    </source>
</evidence>
<dbReference type="OrthoDB" id="879806at2"/>
<keyword evidence="5 7" id="KW-1133">Transmembrane helix</keyword>
<name>A0A2S1R177_9FLAO</name>
<comment type="similarity">
    <text evidence="2">Belongs to the DoxX family.</text>
</comment>
<keyword evidence="9" id="KW-1185">Reference proteome</keyword>
<dbReference type="InterPro" id="IPR051907">
    <property type="entry name" value="DoxX-like_oxidoreductase"/>
</dbReference>
<dbReference type="PANTHER" id="PTHR33452:SF1">
    <property type="entry name" value="INNER MEMBRANE PROTEIN YPHA-RELATED"/>
    <property type="match status" value="1"/>
</dbReference>
<protein>
    <submittedName>
        <fullName evidence="8">DoxX family protein</fullName>
    </submittedName>
</protein>
<evidence type="ECO:0000256" key="7">
    <source>
        <dbReference type="SAM" id="Phobius"/>
    </source>
</evidence>
<dbReference type="PANTHER" id="PTHR33452">
    <property type="entry name" value="OXIDOREDUCTASE CATD-RELATED"/>
    <property type="match status" value="1"/>
</dbReference>
<dbReference type="InterPro" id="IPR032808">
    <property type="entry name" value="DoxX"/>
</dbReference>
<evidence type="ECO:0000313" key="8">
    <source>
        <dbReference type="EMBL" id="AWH86395.1"/>
    </source>
</evidence>
<keyword evidence="4 7" id="KW-0812">Transmembrane</keyword>
<proteinExistence type="inferred from homology"/>
<organism evidence="8 9">
    <name type="scientific">Flavobacterium album</name>
    <dbReference type="NCBI Taxonomy" id="2175091"/>
    <lineage>
        <taxon>Bacteria</taxon>
        <taxon>Pseudomonadati</taxon>
        <taxon>Bacteroidota</taxon>
        <taxon>Flavobacteriia</taxon>
        <taxon>Flavobacteriales</taxon>
        <taxon>Flavobacteriaceae</taxon>
        <taxon>Flavobacterium</taxon>
    </lineage>
</organism>
<reference evidence="8 9" key="1">
    <citation type="submission" date="2018-04" db="EMBL/GenBank/DDBJ databases">
        <title>Genome sequencing of Flavobacterium sp. HYN0059.</title>
        <authorList>
            <person name="Yi H."/>
            <person name="Baek C."/>
        </authorList>
    </citation>
    <scope>NUCLEOTIDE SEQUENCE [LARGE SCALE GENOMIC DNA]</scope>
    <source>
        <strain evidence="8 9">HYN0059</strain>
    </source>
</reference>